<reference evidence="1 2" key="1">
    <citation type="journal article" date="2021" name="Elife">
        <title>Chloroplast acquisition without the gene transfer in kleptoplastic sea slugs, Plakobranchus ocellatus.</title>
        <authorList>
            <person name="Maeda T."/>
            <person name="Takahashi S."/>
            <person name="Yoshida T."/>
            <person name="Shimamura S."/>
            <person name="Takaki Y."/>
            <person name="Nagai Y."/>
            <person name="Toyoda A."/>
            <person name="Suzuki Y."/>
            <person name="Arimoto A."/>
            <person name="Ishii H."/>
            <person name="Satoh N."/>
            <person name="Nishiyama T."/>
            <person name="Hasebe M."/>
            <person name="Maruyama T."/>
            <person name="Minagawa J."/>
            <person name="Obokata J."/>
            <person name="Shigenobu S."/>
        </authorList>
    </citation>
    <scope>NUCLEOTIDE SEQUENCE [LARGE SCALE GENOMIC DNA]</scope>
</reference>
<evidence type="ECO:0000313" key="1">
    <source>
        <dbReference type="EMBL" id="GFR76009.1"/>
    </source>
</evidence>
<organism evidence="1 2">
    <name type="scientific">Elysia marginata</name>
    <dbReference type="NCBI Taxonomy" id="1093978"/>
    <lineage>
        <taxon>Eukaryota</taxon>
        <taxon>Metazoa</taxon>
        <taxon>Spiralia</taxon>
        <taxon>Lophotrochozoa</taxon>
        <taxon>Mollusca</taxon>
        <taxon>Gastropoda</taxon>
        <taxon>Heterobranchia</taxon>
        <taxon>Euthyneura</taxon>
        <taxon>Panpulmonata</taxon>
        <taxon>Sacoglossa</taxon>
        <taxon>Placobranchoidea</taxon>
        <taxon>Plakobranchidae</taxon>
        <taxon>Elysia</taxon>
    </lineage>
</organism>
<keyword evidence="2" id="KW-1185">Reference proteome</keyword>
<sequence>MFEPDNVPVVCPAEEMEGKELVQENTIYRKSRLEDSHTVSFYSDLRPCHQHSQLDVMNWKVLPQARGISPHRQVAL</sequence>
<comment type="caution">
    <text evidence="1">The sequence shown here is derived from an EMBL/GenBank/DDBJ whole genome shotgun (WGS) entry which is preliminary data.</text>
</comment>
<protein>
    <submittedName>
        <fullName evidence="1">Uncharacterized protein</fullName>
    </submittedName>
</protein>
<name>A0AAV4FSB9_9GAST</name>
<gene>
    <name evidence="1" type="ORF">ElyMa_000470200</name>
</gene>
<dbReference type="AlphaFoldDB" id="A0AAV4FSB9"/>
<accession>A0AAV4FSB9</accession>
<dbReference type="EMBL" id="BMAT01000920">
    <property type="protein sequence ID" value="GFR76009.1"/>
    <property type="molecule type" value="Genomic_DNA"/>
</dbReference>
<dbReference type="Proteomes" id="UP000762676">
    <property type="component" value="Unassembled WGS sequence"/>
</dbReference>
<proteinExistence type="predicted"/>
<evidence type="ECO:0000313" key="2">
    <source>
        <dbReference type="Proteomes" id="UP000762676"/>
    </source>
</evidence>